<dbReference type="Proteomes" id="UP000887564">
    <property type="component" value="Unplaced"/>
</dbReference>
<name>A0A914S6C3_PAREQ</name>
<dbReference type="WBParaSite" id="PEQ_0001445101-mRNA-1">
    <property type="protein sequence ID" value="PEQ_0001445101-mRNA-1"/>
    <property type="gene ID" value="PEQ_0001445101"/>
</dbReference>
<proteinExistence type="predicted"/>
<reference evidence="4" key="1">
    <citation type="submission" date="2022-11" db="UniProtKB">
        <authorList>
            <consortium name="WormBaseParasite"/>
        </authorList>
    </citation>
    <scope>IDENTIFICATION</scope>
</reference>
<keyword evidence="3" id="KW-1185">Reference proteome</keyword>
<dbReference type="AlphaFoldDB" id="A0A914S6C3"/>
<keyword evidence="1" id="KW-0175">Coiled coil</keyword>
<feature type="compositionally biased region" description="Polar residues" evidence="2">
    <location>
        <begin position="1"/>
        <end position="13"/>
    </location>
</feature>
<accession>A0A914S6C3</accession>
<evidence type="ECO:0000313" key="3">
    <source>
        <dbReference type="Proteomes" id="UP000887564"/>
    </source>
</evidence>
<feature type="coiled-coil region" evidence="1">
    <location>
        <begin position="157"/>
        <end position="212"/>
    </location>
</feature>
<evidence type="ECO:0000256" key="1">
    <source>
        <dbReference type="SAM" id="Coils"/>
    </source>
</evidence>
<evidence type="ECO:0000256" key="2">
    <source>
        <dbReference type="SAM" id="MobiDB-lite"/>
    </source>
</evidence>
<evidence type="ECO:0000313" key="4">
    <source>
        <dbReference type="WBParaSite" id="PEQ_0001445101-mRNA-1"/>
    </source>
</evidence>
<feature type="compositionally biased region" description="Basic and acidic residues" evidence="2">
    <location>
        <begin position="54"/>
        <end position="63"/>
    </location>
</feature>
<sequence>MRETPTTHPGQNLNRRRSQSVARCLRSQQVKETPKKLPEVPRSLPRNRLPQKSGADHPHRSDSIGRSPLSAGIDFTKFLNLLLDLHRKLVDFDVSARRKTKHLNEFRLTGALLKTYLTSAFKVVEAFMLSRDVAGDTSLYYSRSPSKQVEMELAYVRKQLHDKMEEFQKEKEVWGEKYNAEMQDKINAIAEAESIEQQIHRLEQMLHDARMACCKKEVELRMARERIVNIKVF</sequence>
<feature type="region of interest" description="Disordered" evidence="2">
    <location>
        <begin position="1"/>
        <end position="66"/>
    </location>
</feature>
<organism evidence="3 4">
    <name type="scientific">Parascaris equorum</name>
    <name type="common">Equine roundworm</name>
    <dbReference type="NCBI Taxonomy" id="6256"/>
    <lineage>
        <taxon>Eukaryota</taxon>
        <taxon>Metazoa</taxon>
        <taxon>Ecdysozoa</taxon>
        <taxon>Nematoda</taxon>
        <taxon>Chromadorea</taxon>
        <taxon>Rhabditida</taxon>
        <taxon>Spirurina</taxon>
        <taxon>Ascaridomorpha</taxon>
        <taxon>Ascaridoidea</taxon>
        <taxon>Ascarididae</taxon>
        <taxon>Parascaris</taxon>
    </lineage>
</organism>
<protein>
    <submittedName>
        <fullName evidence="4">Uncharacterized protein</fullName>
    </submittedName>
</protein>